<keyword evidence="1" id="KW-1133">Transmembrane helix</keyword>
<comment type="caution">
    <text evidence="2">The sequence shown here is derived from an EMBL/GenBank/DDBJ whole genome shotgun (WGS) entry which is preliminary data.</text>
</comment>
<dbReference type="EMBL" id="JAFKCU010000007">
    <property type="protein sequence ID" value="MBN7817756.1"/>
    <property type="molecule type" value="Genomic_DNA"/>
</dbReference>
<sequence length="207" mass="23196">MLRYIALFISVVFQPLLIPTLVFGLILYLVPEASSIPLEIKSTILLLVVLSTLAIPMITIFGLRLSGTIKSIHMVEIKDRVIPFVITCIYFLMTTYFLHEKVEIDPVLWQVLALISLTIVGLTVVTFFWKMSAHMTGMGGLVAIVIVLGIKFATFMPLYPLLGALVLSGIVGTSRLYLNAHKPLETYIGFFYGFVCCFVGFLYIYSW</sequence>
<feature type="transmembrane region" description="Helical" evidence="1">
    <location>
        <begin position="141"/>
        <end position="167"/>
    </location>
</feature>
<keyword evidence="1" id="KW-0472">Membrane</keyword>
<evidence type="ECO:0000256" key="1">
    <source>
        <dbReference type="SAM" id="Phobius"/>
    </source>
</evidence>
<reference evidence="2 3" key="1">
    <citation type="submission" date="2021-03" db="EMBL/GenBank/DDBJ databases">
        <title>novel species isolated from a fishpond in China.</title>
        <authorList>
            <person name="Lu H."/>
            <person name="Cai Z."/>
        </authorList>
    </citation>
    <scope>NUCLEOTIDE SEQUENCE [LARGE SCALE GENOMIC DNA]</scope>
    <source>
        <strain evidence="2 3">YJ13C</strain>
    </source>
</reference>
<evidence type="ECO:0000313" key="2">
    <source>
        <dbReference type="EMBL" id="MBN7817756.1"/>
    </source>
</evidence>
<dbReference type="RefSeq" id="WP_206588424.1">
    <property type="nucleotide sequence ID" value="NZ_JAFKCU010000007.1"/>
</dbReference>
<feature type="transmembrane region" description="Helical" evidence="1">
    <location>
        <begin position="111"/>
        <end position="129"/>
    </location>
</feature>
<organism evidence="2 3">
    <name type="scientific">Algoriphagus pacificus</name>
    <dbReference type="NCBI Taxonomy" id="2811234"/>
    <lineage>
        <taxon>Bacteria</taxon>
        <taxon>Pseudomonadati</taxon>
        <taxon>Bacteroidota</taxon>
        <taxon>Cytophagia</taxon>
        <taxon>Cytophagales</taxon>
        <taxon>Cyclobacteriaceae</taxon>
        <taxon>Algoriphagus</taxon>
    </lineage>
</organism>
<accession>A0ABS3CNK7</accession>
<keyword evidence="3" id="KW-1185">Reference proteome</keyword>
<gene>
    <name evidence="2" type="ORF">J0A69_20100</name>
</gene>
<name>A0ABS3CNK7_9BACT</name>
<feature type="transmembrane region" description="Helical" evidence="1">
    <location>
        <begin position="7"/>
        <end position="30"/>
    </location>
</feature>
<protein>
    <submittedName>
        <fullName evidence="2">PA-phosphatase</fullName>
    </submittedName>
</protein>
<feature type="transmembrane region" description="Helical" evidence="1">
    <location>
        <begin position="81"/>
        <end position="99"/>
    </location>
</feature>
<evidence type="ECO:0000313" key="3">
    <source>
        <dbReference type="Proteomes" id="UP000664480"/>
    </source>
</evidence>
<keyword evidence="1" id="KW-0812">Transmembrane</keyword>
<feature type="transmembrane region" description="Helical" evidence="1">
    <location>
        <begin position="42"/>
        <end position="61"/>
    </location>
</feature>
<feature type="transmembrane region" description="Helical" evidence="1">
    <location>
        <begin position="187"/>
        <end position="205"/>
    </location>
</feature>
<dbReference type="Proteomes" id="UP000664480">
    <property type="component" value="Unassembled WGS sequence"/>
</dbReference>
<proteinExistence type="predicted"/>